<dbReference type="AlphaFoldDB" id="A0A7W4JQV4"/>
<feature type="signal peptide" evidence="1">
    <location>
        <begin position="1"/>
        <end position="23"/>
    </location>
</feature>
<keyword evidence="1" id="KW-0732">Signal</keyword>
<sequence>MLKTITVLAFTGVVISAAGTAFGRDLPPIAECISAATVLPLLGGVGDSPLVEAKFDGMRGALFVSPQYGKFLVRNVSDNFWFADDGSVTAIGIDRQRESAELTHLDRLQFGTLELHDLKALIVERAFPVRVDGLPIVGIIGREFLDEYGLIELIDIPHRKLAFYHWDHDRCGSSARLLGADAHVANLYEDDAVDGTIAGKKVRIHFDPDLGRDMLPLNEAKRLGFTERALKMRPQVMLDFVGANHGYLSEKVAVSVANFDLPRQDFLITENIERISLGWQFFQKRTVMFDFKYRTFGTVDVSDPEPLPPAMHLHFDSYSITNVGVRENTGTFYGPDQK</sequence>
<dbReference type="RefSeq" id="WP_183118438.1">
    <property type="nucleotide sequence ID" value="NZ_JABEQF010000003.1"/>
</dbReference>
<proteinExistence type="predicted"/>
<dbReference type="Proteomes" id="UP000555756">
    <property type="component" value="Unassembled WGS sequence"/>
</dbReference>
<gene>
    <name evidence="2" type="ORF">HLH34_04640</name>
</gene>
<feature type="chain" id="PRO_5030828675" evidence="1">
    <location>
        <begin position="24"/>
        <end position="338"/>
    </location>
</feature>
<accession>A0A7W4JQV4</accession>
<comment type="caution">
    <text evidence="2">The sequence shown here is derived from an EMBL/GenBank/DDBJ whole genome shotgun (WGS) entry which is preliminary data.</text>
</comment>
<evidence type="ECO:0000313" key="3">
    <source>
        <dbReference type="Proteomes" id="UP000555756"/>
    </source>
</evidence>
<reference evidence="2 3" key="1">
    <citation type="submission" date="2020-04" db="EMBL/GenBank/DDBJ databases">
        <title>Description of novel Gluconacetobacter.</title>
        <authorList>
            <person name="Sombolestani A."/>
        </authorList>
    </citation>
    <scope>NUCLEOTIDE SEQUENCE [LARGE SCALE GENOMIC DNA]</scope>
    <source>
        <strain evidence="2 3">LMG 21311</strain>
    </source>
</reference>
<protein>
    <submittedName>
        <fullName evidence="2">Uncharacterized protein</fullName>
    </submittedName>
</protein>
<organism evidence="2 3">
    <name type="scientific">Gluconacetobacter azotocaptans</name>
    <dbReference type="NCBI Taxonomy" id="142834"/>
    <lineage>
        <taxon>Bacteria</taxon>
        <taxon>Pseudomonadati</taxon>
        <taxon>Pseudomonadota</taxon>
        <taxon>Alphaproteobacteria</taxon>
        <taxon>Acetobacterales</taxon>
        <taxon>Acetobacteraceae</taxon>
        <taxon>Gluconacetobacter</taxon>
    </lineage>
</organism>
<evidence type="ECO:0000313" key="2">
    <source>
        <dbReference type="EMBL" id="MBB2189250.1"/>
    </source>
</evidence>
<name>A0A7W4JQV4_9PROT</name>
<keyword evidence="3" id="KW-1185">Reference proteome</keyword>
<evidence type="ECO:0000256" key="1">
    <source>
        <dbReference type="SAM" id="SignalP"/>
    </source>
</evidence>
<dbReference type="EMBL" id="JABEQF010000003">
    <property type="protein sequence ID" value="MBB2189250.1"/>
    <property type="molecule type" value="Genomic_DNA"/>
</dbReference>